<protein>
    <submittedName>
        <fullName evidence="2">Uncharacterized protein</fullName>
    </submittedName>
</protein>
<name>A0ABQ6F4H4_9VIBR</name>
<keyword evidence="1" id="KW-1133">Transmembrane helix</keyword>
<evidence type="ECO:0000256" key="1">
    <source>
        <dbReference type="SAM" id="Phobius"/>
    </source>
</evidence>
<proteinExistence type="predicted"/>
<dbReference type="Proteomes" id="UP001157138">
    <property type="component" value="Unassembled WGS sequence"/>
</dbReference>
<accession>A0ABQ6F4H4</accession>
<feature type="transmembrane region" description="Helical" evidence="1">
    <location>
        <begin position="35"/>
        <end position="60"/>
    </location>
</feature>
<organism evidence="2 3">
    <name type="scientific">Vibrio zhanjiangensis</name>
    <dbReference type="NCBI Taxonomy" id="1046128"/>
    <lineage>
        <taxon>Bacteria</taxon>
        <taxon>Pseudomonadati</taxon>
        <taxon>Pseudomonadota</taxon>
        <taxon>Gammaproteobacteria</taxon>
        <taxon>Vibrionales</taxon>
        <taxon>Vibrionaceae</taxon>
        <taxon>Vibrio</taxon>
    </lineage>
</organism>
<keyword evidence="1" id="KW-0472">Membrane</keyword>
<keyword evidence="3" id="KW-1185">Reference proteome</keyword>
<reference evidence="3" key="1">
    <citation type="journal article" date="2019" name="Int. J. Syst. Evol. Microbiol.">
        <title>The Global Catalogue of Microorganisms (GCM) 10K type strain sequencing project: providing services to taxonomists for standard genome sequencing and annotation.</title>
        <authorList>
            <consortium name="The Broad Institute Genomics Platform"/>
            <consortium name="The Broad Institute Genome Sequencing Center for Infectious Disease"/>
            <person name="Wu L."/>
            <person name="Ma J."/>
        </authorList>
    </citation>
    <scope>NUCLEOTIDE SEQUENCE [LARGE SCALE GENOMIC DNA]</scope>
    <source>
        <strain evidence="3">NBRC 108723</strain>
    </source>
</reference>
<keyword evidence="1" id="KW-0812">Transmembrane</keyword>
<evidence type="ECO:0000313" key="3">
    <source>
        <dbReference type="Proteomes" id="UP001157138"/>
    </source>
</evidence>
<feature type="transmembrane region" description="Helical" evidence="1">
    <location>
        <begin position="6"/>
        <end position="23"/>
    </location>
</feature>
<evidence type="ECO:0000313" key="2">
    <source>
        <dbReference type="EMBL" id="GLT20440.1"/>
    </source>
</evidence>
<sequence>MSEVIWIVGISLFFRFIFITMTDKEMCKLKDVVYCANYGICLNVIIYVLPATFVASFFWIDTM</sequence>
<comment type="caution">
    <text evidence="2">The sequence shown here is derived from an EMBL/GenBank/DDBJ whole genome shotgun (WGS) entry which is preliminary data.</text>
</comment>
<dbReference type="EMBL" id="BSPW01000113">
    <property type="protein sequence ID" value="GLT20440.1"/>
    <property type="molecule type" value="Genomic_DNA"/>
</dbReference>
<gene>
    <name evidence="2" type="ORF">GCM10007938_42250</name>
</gene>